<evidence type="ECO:0008006" key="2">
    <source>
        <dbReference type="Google" id="ProtNLM"/>
    </source>
</evidence>
<name>A0A3B0WS22_9ZZZZ</name>
<dbReference type="InterPro" id="IPR026387">
    <property type="entry name" value="OMP_w_GlyGly"/>
</dbReference>
<accession>A0A3B0WS22</accession>
<dbReference type="NCBIfam" id="TIGR04219">
    <property type="entry name" value="OMP_w_GlyGly"/>
    <property type="match status" value="1"/>
</dbReference>
<protein>
    <recommendedName>
        <fullName evidence="2">TIGR04219 family outer membrane beta-barrel protein</fullName>
    </recommendedName>
</protein>
<organism evidence="1">
    <name type="scientific">hydrothermal vent metagenome</name>
    <dbReference type="NCBI Taxonomy" id="652676"/>
    <lineage>
        <taxon>unclassified sequences</taxon>
        <taxon>metagenomes</taxon>
        <taxon>ecological metagenomes</taxon>
    </lineage>
</organism>
<reference evidence="1" key="1">
    <citation type="submission" date="2018-06" db="EMBL/GenBank/DDBJ databases">
        <authorList>
            <person name="Zhirakovskaya E."/>
        </authorList>
    </citation>
    <scope>NUCLEOTIDE SEQUENCE</scope>
</reference>
<sequence length="248" mass="26780">MKIKQLLCLAALSTPLTVHVAVHADTLSILVGAGVWNTSPTGNFQKTDDPAAVDVKDNLFWNDESQGYLFATLEHPLPIIPNVKIMATNNDQSGSGNTSFTFDGTNFNSNSVSNNFSIQTVDLIGYYEILDNVVSIDVGLNIRNLKVDYTITSATNSISDSLNETVPMLYALVGGSPIPDLVISGELSYIAFSGSSISDFTAKIAYTTNFFVGFEAGYRKQQYTFDDISGTDAKLGFDGIFAGAYLKF</sequence>
<gene>
    <name evidence="1" type="ORF">MNBD_GAMMA06-1043</name>
</gene>
<dbReference type="EMBL" id="UOFD01000087">
    <property type="protein sequence ID" value="VAW55263.1"/>
    <property type="molecule type" value="Genomic_DNA"/>
</dbReference>
<proteinExistence type="predicted"/>
<evidence type="ECO:0000313" key="1">
    <source>
        <dbReference type="EMBL" id="VAW55263.1"/>
    </source>
</evidence>
<dbReference type="AlphaFoldDB" id="A0A3B0WS22"/>